<reference evidence="1" key="1">
    <citation type="journal article" date="2021" name="PeerJ">
        <title>Extensive microbial diversity within the chicken gut microbiome revealed by metagenomics and culture.</title>
        <authorList>
            <person name="Gilroy R."/>
            <person name="Ravi A."/>
            <person name="Getino M."/>
            <person name="Pursley I."/>
            <person name="Horton D.L."/>
            <person name="Alikhan N.F."/>
            <person name="Baker D."/>
            <person name="Gharbi K."/>
            <person name="Hall N."/>
            <person name="Watson M."/>
            <person name="Adriaenssens E.M."/>
            <person name="Foster-Nyarko E."/>
            <person name="Jarju S."/>
            <person name="Secka A."/>
            <person name="Antonio M."/>
            <person name="Oren A."/>
            <person name="Chaudhuri R.R."/>
            <person name="La Ragione R."/>
            <person name="Hildebrand F."/>
            <person name="Pallen M.J."/>
        </authorList>
    </citation>
    <scope>NUCLEOTIDE SEQUENCE</scope>
    <source>
        <strain evidence="1">5032</strain>
    </source>
</reference>
<dbReference type="Proteomes" id="UP000823821">
    <property type="component" value="Unassembled WGS sequence"/>
</dbReference>
<gene>
    <name evidence="1" type="ORF">H9784_02380</name>
</gene>
<protein>
    <recommendedName>
        <fullName evidence="3">Sugar ABC transporter ATPase</fullName>
    </recommendedName>
</protein>
<evidence type="ECO:0000313" key="1">
    <source>
        <dbReference type="EMBL" id="HJA78408.1"/>
    </source>
</evidence>
<accession>A0A9D2HMW3</accession>
<evidence type="ECO:0000313" key="2">
    <source>
        <dbReference type="Proteomes" id="UP000823821"/>
    </source>
</evidence>
<proteinExistence type="predicted"/>
<reference evidence="1" key="2">
    <citation type="submission" date="2021-04" db="EMBL/GenBank/DDBJ databases">
        <authorList>
            <person name="Gilroy R."/>
        </authorList>
    </citation>
    <scope>NUCLEOTIDE SEQUENCE</scope>
    <source>
        <strain evidence="1">5032</strain>
    </source>
</reference>
<dbReference type="AlphaFoldDB" id="A0A9D2HMW3"/>
<comment type="caution">
    <text evidence="1">The sequence shown here is derived from an EMBL/GenBank/DDBJ whole genome shotgun (WGS) entry which is preliminary data.</text>
</comment>
<name>A0A9D2HMW3_9BACT</name>
<sequence>MSYSYIALVPRRYHIPAEEREALIRRMVGWMQERGWIEREKSHCVLGPDDEGWRITAEGAEHIAHEEPGGESYGLSVSQSDDKQVTVSPEGELAVRCPKCGEEFVDEFMEMVGEWSEAEGYPLMPCPFCGEASEIRDYENDMAWGFSNLVFELHMVGRHGELDEDFVEEFARELGEPVGVVWVWL</sequence>
<organism evidence="1 2">
    <name type="scientific">Candidatus Desulfovibrio intestinavium</name>
    <dbReference type="NCBI Taxonomy" id="2838534"/>
    <lineage>
        <taxon>Bacteria</taxon>
        <taxon>Pseudomonadati</taxon>
        <taxon>Thermodesulfobacteriota</taxon>
        <taxon>Desulfovibrionia</taxon>
        <taxon>Desulfovibrionales</taxon>
        <taxon>Desulfovibrionaceae</taxon>
        <taxon>Desulfovibrio</taxon>
    </lineage>
</organism>
<dbReference type="EMBL" id="DWZD01000017">
    <property type="protein sequence ID" value="HJA78408.1"/>
    <property type="molecule type" value="Genomic_DNA"/>
</dbReference>
<evidence type="ECO:0008006" key="3">
    <source>
        <dbReference type="Google" id="ProtNLM"/>
    </source>
</evidence>